<organism evidence="1 2">
    <name type="scientific">Dryococelus australis</name>
    <dbReference type="NCBI Taxonomy" id="614101"/>
    <lineage>
        <taxon>Eukaryota</taxon>
        <taxon>Metazoa</taxon>
        <taxon>Ecdysozoa</taxon>
        <taxon>Arthropoda</taxon>
        <taxon>Hexapoda</taxon>
        <taxon>Insecta</taxon>
        <taxon>Pterygota</taxon>
        <taxon>Neoptera</taxon>
        <taxon>Polyneoptera</taxon>
        <taxon>Phasmatodea</taxon>
        <taxon>Verophasmatodea</taxon>
        <taxon>Anareolatae</taxon>
        <taxon>Phasmatidae</taxon>
        <taxon>Eurycanthinae</taxon>
        <taxon>Dryococelus</taxon>
    </lineage>
</organism>
<keyword evidence="2" id="KW-1185">Reference proteome</keyword>
<evidence type="ECO:0000313" key="1">
    <source>
        <dbReference type="EMBL" id="KAJ8871263.1"/>
    </source>
</evidence>
<gene>
    <name evidence="1" type="ORF">PR048_027569</name>
</gene>
<sequence length="80" mass="9283">MVSFMMCFSTMEHHVTLPSLSRTTSMTMYRTKVDNLQVLTGRIRQPVAQISLWMLQNAFREVVVWFQLCRDTDGGHVEST</sequence>
<dbReference type="Proteomes" id="UP001159363">
    <property type="component" value="Chromosome 11"/>
</dbReference>
<accession>A0ABQ9GGW3</accession>
<proteinExistence type="predicted"/>
<name>A0ABQ9GGW3_9NEOP</name>
<comment type="caution">
    <text evidence="1">The sequence shown here is derived from an EMBL/GenBank/DDBJ whole genome shotgun (WGS) entry which is preliminary data.</text>
</comment>
<protein>
    <submittedName>
        <fullName evidence="1">Uncharacterized protein</fullName>
    </submittedName>
</protein>
<dbReference type="EMBL" id="JARBHB010000012">
    <property type="protein sequence ID" value="KAJ8871263.1"/>
    <property type="molecule type" value="Genomic_DNA"/>
</dbReference>
<evidence type="ECO:0000313" key="2">
    <source>
        <dbReference type="Proteomes" id="UP001159363"/>
    </source>
</evidence>
<reference evidence="1 2" key="1">
    <citation type="submission" date="2023-02" db="EMBL/GenBank/DDBJ databases">
        <title>LHISI_Scaffold_Assembly.</title>
        <authorList>
            <person name="Stuart O.P."/>
            <person name="Cleave R."/>
            <person name="Magrath M.J.L."/>
            <person name="Mikheyev A.S."/>
        </authorList>
    </citation>
    <scope>NUCLEOTIDE SEQUENCE [LARGE SCALE GENOMIC DNA]</scope>
    <source>
        <strain evidence="1">Daus_M_001</strain>
        <tissue evidence="1">Leg muscle</tissue>
    </source>
</reference>